<proteinExistence type="predicted"/>
<organism evidence="1 2">
    <name type="scientific">Epicoccum nigrum</name>
    <name type="common">Soil fungus</name>
    <name type="synonym">Epicoccum purpurascens</name>
    <dbReference type="NCBI Taxonomy" id="105696"/>
    <lineage>
        <taxon>Eukaryota</taxon>
        <taxon>Fungi</taxon>
        <taxon>Dikarya</taxon>
        <taxon>Ascomycota</taxon>
        <taxon>Pezizomycotina</taxon>
        <taxon>Dothideomycetes</taxon>
        <taxon>Pleosporomycetidae</taxon>
        <taxon>Pleosporales</taxon>
        <taxon>Pleosporineae</taxon>
        <taxon>Didymellaceae</taxon>
        <taxon>Epicoccum</taxon>
    </lineage>
</organism>
<protein>
    <submittedName>
        <fullName evidence="1">Uncharacterized protein</fullName>
    </submittedName>
</protein>
<dbReference type="Proteomes" id="UP000193240">
    <property type="component" value="Unassembled WGS sequence"/>
</dbReference>
<dbReference type="EMBL" id="KZ107838">
    <property type="protein sequence ID" value="OSS54523.1"/>
    <property type="molecule type" value="Genomic_DNA"/>
</dbReference>
<evidence type="ECO:0000313" key="2">
    <source>
        <dbReference type="Proteomes" id="UP000193240"/>
    </source>
</evidence>
<reference evidence="1 2" key="1">
    <citation type="journal article" date="2017" name="Genome Announc.">
        <title>Genome sequence of the saprophytic ascomycete Epicoccum nigrum ICMP 19927 strain isolated from New Zealand.</title>
        <authorList>
            <person name="Fokin M."/>
            <person name="Fleetwood D."/>
            <person name="Weir B.S."/>
            <person name="Villas-Boas S.G."/>
        </authorList>
    </citation>
    <scope>NUCLEOTIDE SEQUENCE [LARGE SCALE GENOMIC DNA]</scope>
    <source>
        <strain evidence="1 2">ICMP 19927</strain>
    </source>
</reference>
<accession>A0A1Y2MEF6</accession>
<evidence type="ECO:0000313" key="1">
    <source>
        <dbReference type="EMBL" id="OSS54523.1"/>
    </source>
</evidence>
<dbReference type="AlphaFoldDB" id="A0A1Y2MEF6"/>
<sequence>MPDRHDDKQHPRLPSHAARDCHLTNAFQCLTVQTRSAPGWSCEEQCRRMPDPEHSTYFNKQSGEVNSGLSLLDVTHGRRHRSKGADDITLFAEIDFGQFIVPAQLSATAPASPPTEKLVQSLLHPPAHAFLHGVLSFQWIVGMLGYCRFVLRESDERYILSAESAVPTEGLQLGLPNVLLEWLCGTMEHSSPTEQAMLFTQEFFKALSNEQERGLGG</sequence>
<dbReference type="InParanoid" id="A0A1Y2MEF6"/>
<gene>
    <name evidence="1" type="ORF">B5807_01679</name>
</gene>
<name>A0A1Y2MEF6_EPING</name>
<keyword evidence="2" id="KW-1185">Reference proteome</keyword>